<evidence type="ECO:0000313" key="2">
    <source>
        <dbReference type="EMBL" id="OGZ07221.1"/>
    </source>
</evidence>
<dbReference type="AlphaFoldDB" id="A0A1G2D2W3"/>
<accession>A0A1G2D2W3</accession>
<gene>
    <name evidence="2" type="ORF">A3D65_03125</name>
</gene>
<reference evidence="2 3" key="1">
    <citation type="journal article" date="2016" name="Nat. Commun.">
        <title>Thousands of microbial genomes shed light on interconnected biogeochemical processes in an aquifer system.</title>
        <authorList>
            <person name="Anantharaman K."/>
            <person name="Brown C.T."/>
            <person name="Hug L.A."/>
            <person name="Sharon I."/>
            <person name="Castelle C.J."/>
            <person name="Probst A.J."/>
            <person name="Thomas B.C."/>
            <person name="Singh A."/>
            <person name="Wilkins M.J."/>
            <person name="Karaoz U."/>
            <person name="Brodie E.L."/>
            <person name="Williams K.H."/>
            <person name="Hubbard S.S."/>
            <person name="Banfield J.F."/>
        </authorList>
    </citation>
    <scope>NUCLEOTIDE SEQUENCE [LARGE SCALE GENOMIC DNA]</scope>
</reference>
<comment type="caution">
    <text evidence="2">The sequence shown here is derived from an EMBL/GenBank/DDBJ whole genome shotgun (WGS) entry which is preliminary data.</text>
</comment>
<sequence length="67" mass="7289">MEFPCRKSIFAAVAVSAAVTLFSASSFASPCAPTTNEVADVTKAYKDYDAKKNESVEKHTCFSKFML</sequence>
<name>A0A1G2D2W3_9BACT</name>
<evidence type="ECO:0000256" key="1">
    <source>
        <dbReference type="SAM" id="SignalP"/>
    </source>
</evidence>
<protein>
    <submittedName>
        <fullName evidence="2">Uncharacterized protein</fullName>
    </submittedName>
</protein>
<dbReference type="EMBL" id="MHLL01000065">
    <property type="protein sequence ID" value="OGZ07221.1"/>
    <property type="molecule type" value="Genomic_DNA"/>
</dbReference>
<keyword evidence="1" id="KW-0732">Signal</keyword>
<evidence type="ECO:0000313" key="3">
    <source>
        <dbReference type="Proteomes" id="UP000177996"/>
    </source>
</evidence>
<dbReference type="Proteomes" id="UP000177996">
    <property type="component" value="Unassembled WGS sequence"/>
</dbReference>
<feature type="chain" id="PRO_5009582472" evidence="1">
    <location>
        <begin position="29"/>
        <end position="67"/>
    </location>
</feature>
<organism evidence="2 3">
    <name type="scientific">Candidatus Lloydbacteria bacterium RIFCSPHIGHO2_02_FULL_50_13</name>
    <dbReference type="NCBI Taxonomy" id="1798661"/>
    <lineage>
        <taxon>Bacteria</taxon>
        <taxon>Candidatus Lloydiibacteriota</taxon>
    </lineage>
</organism>
<proteinExistence type="predicted"/>
<feature type="signal peptide" evidence="1">
    <location>
        <begin position="1"/>
        <end position="28"/>
    </location>
</feature>